<gene>
    <name evidence="1" type="ORF">A3J50_03795</name>
</gene>
<organism evidence="1 2">
    <name type="scientific">Candidatus Woykebacteria bacterium RIFCSPHIGHO2_02_FULL_43_16b</name>
    <dbReference type="NCBI Taxonomy" id="1802601"/>
    <lineage>
        <taxon>Bacteria</taxon>
        <taxon>Candidatus Woykeibacteriota</taxon>
    </lineage>
</organism>
<reference evidence="1 2" key="1">
    <citation type="journal article" date="2016" name="Nat. Commun.">
        <title>Thousands of microbial genomes shed light on interconnected biogeochemical processes in an aquifer system.</title>
        <authorList>
            <person name="Anantharaman K."/>
            <person name="Brown C.T."/>
            <person name="Hug L.A."/>
            <person name="Sharon I."/>
            <person name="Castelle C.J."/>
            <person name="Probst A.J."/>
            <person name="Thomas B.C."/>
            <person name="Singh A."/>
            <person name="Wilkins M.J."/>
            <person name="Karaoz U."/>
            <person name="Brodie E.L."/>
            <person name="Williams K.H."/>
            <person name="Hubbard S.S."/>
            <person name="Banfield J.F."/>
        </authorList>
    </citation>
    <scope>NUCLEOTIDE SEQUENCE [LARGE SCALE GENOMIC DNA]</scope>
</reference>
<comment type="caution">
    <text evidence="1">The sequence shown here is derived from an EMBL/GenBank/DDBJ whole genome shotgun (WGS) entry which is preliminary data.</text>
</comment>
<dbReference type="EMBL" id="MHCX01000037">
    <property type="protein sequence ID" value="OGY28984.1"/>
    <property type="molecule type" value="Genomic_DNA"/>
</dbReference>
<proteinExistence type="predicted"/>
<sequence length="125" mass="13858">MPLLQITAEPGPFSAWKLEQSYPYVSSAVCDALGVPGTRASLGYDDLTIQGRFTTALDKQLQQVLLIVTANRYPERDSLVEPSAFNICLALEKIFGTHLRIGVWVLVGELSSWYDNWEEHPASSS</sequence>
<evidence type="ECO:0000313" key="2">
    <source>
        <dbReference type="Proteomes" id="UP000177821"/>
    </source>
</evidence>
<dbReference type="AlphaFoldDB" id="A0A1G1WMR1"/>
<protein>
    <submittedName>
        <fullName evidence="1">Uncharacterized protein</fullName>
    </submittedName>
</protein>
<evidence type="ECO:0000313" key="1">
    <source>
        <dbReference type="EMBL" id="OGY28984.1"/>
    </source>
</evidence>
<name>A0A1G1WMR1_9BACT</name>
<accession>A0A1G1WMR1</accession>
<dbReference type="Proteomes" id="UP000177821">
    <property type="component" value="Unassembled WGS sequence"/>
</dbReference>